<keyword evidence="2" id="KW-0479">Metal-binding</keyword>
<dbReference type="CTD" id="20230230"/>
<dbReference type="Proteomes" id="UP000030746">
    <property type="component" value="Unassembled WGS sequence"/>
</dbReference>
<dbReference type="InterPro" id="IPR027806">
    <property type="entry name" value="HARBI1_dom"/>
</dbReference>
<accession>V3ZME6</accession>
<dbReference type="OrthoDB" id="6430815at2759"/>
<sequence length="66" mass="7326">QKPSSLMRQILCYSDYISCTTPRGLVGVLPRGPIIFAFMLFSGSVSDKEITVKSFCYVVNFRKGTA</sequence>
<reference evidence="4 5" key="1">
    <citation type="journal article" date="2013" name="Nature">
        <title>Insights into bilaterian evolution from three spiralian genomes.</title>
        <authorList>
            <person name="Simakov O."/>
            <person name="Marletaz F."/>
            <person name="Cho S.J."/>
            <person name="Edsinger-Gonzales E."/>
            <person name="Havlak P."/>
            <person name="Hellsten U."/>
            <person name="Kuo D.H."/>
            <person name="Larsson T."/>
            <person name="Lv J."/>
            <person name="Arendt D."/>
            <person name="Savage R."/>
            <person name="Osoegawa K."/>
            <person name="de Jong P."/>
            <person name="Grimwood J."/>
            <person name="Chapman J.A."/>
            <person name="Shapiro H."/>
            <person name="Aerts A."/>
            <person name="Otillar R.P."/>
            <person name="Terry A.Y."/>
            <person name="Boore J.L."/>
            <person name="Grigoriev I.V."/>
            <person name="Lindberg D.R."/>
            <person name="Seaver E.C."/>
            <person name="Weisblat D.A."/>
            <person name="Putnam N.H."/>
            <person name="Rokhsar D.S."/>
        </authorList>
    </citation>
    <scope>NUCLEOTIDE SEQUENCE [LARGE SCALE GENOMIC DNA]</scope>
</reference>
<name>V3ZME6_LOTGI</name>
<comment type="cofactor">
    <cofactor evidence="1">
        <name>a divalent metal cation</name>
        <dbReference type="ChEBI" id="CHEBI:60240"/>
    </cofactor>
</comment>
<evidence type="ECO:0000313" key="5">
    <source>
        <dbReference type="Proteomes" id="UP000030746"/>
    </source>
</evidence>
<dbReference type="HOGENOM" id="CLU_2838549_0_0_1"/>
<dbReference type="KEGG" id="lgi:LOTGIDRAFT_107508"/>
<organism evidence="4 5">
    <name type="scientific">Lottia gigantea</name>
    <name type="common">Giant owl limpet</name>
    <dbReference type="NCBI Taxonomy" id="225164"/>
    <lineage>
        <taxon>Eukaryota</taxon>
        <taxon>Metazoa</taxon>
        <taxon>Spiralia</taxon>
        <taxon>Lophotrochozoa</taxon>
        <taxon>Mollusca</taxon>
        <taxon>Gastropoda</taxon>
        <taxon>Patellogastropoda</taxon>
        <taxon>Lottioidea</taxon>
        <taxon>Lottiidae</taxon>
        <taxon>Lottia</taxon>
    </lineage>
</organism>
<gene>
    <name evidence="4" type="ORF">LOTGIDRAFT_107508</name>
</gene>
<evidence type="ECO:0000256" key="1">
    <source>
        <dbReference type="ARBA" id="ARBA00001968"/>
    </source>
</evidence>
<evidence type="ECO:0000259" key="3">
    <source>
        <dbReference type="Pfam" id="PF13359"/>
    </source>
</evidence>
<evidence type="ECO:0000256" key="2">
    <source>
        <dbReference type="ARBA" id="ARBA00022723"/>
    </source>
</evidence>
<proteinExistence type="predicted"/>
<keyword evidence="5" id="KW-1185">Reference proteome</keyword>
<dbReference type="EMBL" id="KB203274">
    <property type="protein sequence ID" value="ESO85477.1"/>
    <property type="molecule type" value="Genomic_DNA"/>
</dbReference>
<dbReference type="RefSeq" id="XP_009063723.1">
    <property type="nucleotide sequence ID" value="XM_009065475.1"/>
</dbReference>
<feature type="domain" description="DDE Tnp4" evidence="3">
    <location>
        <begin position="1"/>
        <end position="54"/>
    </location>
</feature>
<dbReference type="GeneID" id="20230230"/>
<evidence type="ECO:0000313" key="4">
    <source>
        <dbReference type="EMBL" id="ESO85477.1"/>
    </source>
</evidence>
<dbReference type="GO" id="GO:0046872">
    <property type="term" value="F:metal ion binding"/>
    <property type="evidence" value="ECO:0007669"/>
    <property type="project" value="UniProtKB-KW"/>
</dbReference>
<protein>
    <recommendedName>
        <fullName evidence="3">DDE Tnp4 domain-containing protein</fullName>
    </recommendedName>
</protein>
<feature type="non-terminal residue" evidence="4">
    <location>
        <position position="1"/>
    </location>
</feature>
<dbReference type="AlphaFoldDB" id="V3ZME6"/>
<dbReference type="Pfam" id="PF13359">
    <property type="entry name" value="DDE_Tnp_4"/>
    <property type="match status" value="1"/>
</dbReference>